<name>A0AAP2E091_9BACT</name>
<dbReference type="AlphaFoldDB" id="A0AAP2E091"/>
<dbReference type="EMBL" id="JAHESE010000024">
    <property type="protein sequence ID" value="MBT1710661.1"/>
    <property type="molecule type" value="Genomic_DNA"/>
</dbReference>
<dbReference type="Proteomes" id="UP001319080">
    <property type="component" value="Unassembled WGS sequence"/>
</dbReference>
<reference evidence="1 2" key="1">
    <citation type="submission" date="2021-05" db="EMBL/GenBank/DDBJ databases">
        <title>A Polyphasic approach of four new species of the genus Ohtaekwangia: Ohtaekwangia histidinii sp. nov., Ohtaekwangia cretensis sp. nov., Ohtaekwangia indiensis sp. nov., Ohtaekwangia reichenbachii sp. nov. from diverse environment.</title>
        <authorList>
            <person name="Octaviana S."/>
        </authorList>
    </citation>
    <scope>NUCLEOTIDE SEQUENCE [LARGE SCALE GENOMIC DNA]</scope>
    <source>
        <strain evidence="1 2">PWU5</strain>
    </source>
</reference>
<evidence type="ECO:0000313" key="1">
    <source>
        <dbReference type="EMBL" id="MBT1710661.1"/>
    </source>
</evidence>
<gene>
    <name evidence="1" type="ORF">KK062_20640</name>
</gene>
<proteinExistence type="predicted"/>
<dbReference type="RefSeq" id="WP_254086236.1">
    <property type="nucleotide sequence ID" value="NZ_JAHESE010000024.1"/>
</dbReference>
<keyword evidence="2" id="KW-1185">Reference proteome</keyword>
<sequence>MLQPVYTSLHVTATGRTTLTYDTNANETAGHRSKEDDVSRGIYFPM</sequence>
<protein>
    <submittedName>
        <fullName evidence="1">Uncharacterized protein</fullName>
    </submittedName>
</protein>
<accession>A0AAP2E091</accession>
<evidence type="ECO:0000313" key="2">
    <source>
        <dbReference type="Proteomes" id="UP001319080"/>
    </source>
</evidence>
<comment type="caution">
    <text evidence="1">The sequence shown here is derived from an EMBL/GenBank/DDBJ whole genome shotgun (WGS) entry which is preliminary data.</text>
</comment>
<organism evidence="1 2">
    <name type="scientific">Dawidia cretensis</name>
    <dbReference type="NCBI Taxonomy" id="2782350"/>
    <lineage>
        <taxon>Bacteria</taxon>
        <taxon>Pseudomonadati</taxon>
        <taxon>Bacteroidota</taxon>
        <taxon>Cytophagia</taxon>
        <taxon>Cytophagales</taxon>
        <taxon>Chryseotaleaceae</taxon>
        <taxon>Dawidia</taxon>
    </lineage>
</organism>